<sequence>MKLQKTSKIILAVVFILAFAILSKYEDRAGVRSLDFAATVKVQDKIDKSTHLRLASLVDNVMEGSSFFAGPEFTSVVVLILTGVAFRKKRWRAVLIPAAFVLIVFIELYGKSIVHHPSPPFSMIKHTTSVFPANYINEQFSYPSGHAARAVFLALITWMVLRKKRLLGIGFVGYVILVSVSRIYLGHHWLSDVAGGLFLGAGAGLLTMTLISPIIDKQ</sequence>
<evidence type="ECO:0000313" key="4">
    <source>
        <dbReference type="Proteomes" id="UP000176186"/>
    </source>
</evidence>
<comment type="caution">
    <text evidence="3">The sequence shown here is derived from an EMBL/GenBank/DDBJ whole genome shotgun (WGS) entry which is preliminary data.</text>
</comment>
<dbReference type="Pfam" id="PF01569">
    <property type="entry name" value="PAP2"/>
    <property type="match status" value="1"/>
</dbReference>
<feature type="transmembrane region" description="Helical" evidence="1">
    <location>
        <begin position="93"/>
        <end position="110"/>
    </location>
</feature>
<reference evidence="3 4" key="1">
    <citation type="journal article" date="2016" name="Nat. Commun.">
        <title>Thousands of microbial genomes shed light on interconnected biogeochemical processes in an aquifer system.</title>
        <authorList>
            <person name="Anantharaman K."/>
            <person name="Brown C.T."/>
            <person name="Hug L.A."/>
            <person name="Sharon I."/>
            <person name="Castelle C.J."/>
            <person name="Probst A.J."/>
            <person name="Thomas B.C."/>
            <person name="Singh A."/>
            <person name="Wilkins M.J."/>
            <person name="Karaoz U."/>
            <person name="Brodie E.L."/>
            <person name="Williams K.H."/>
            <person name="Hubbard S.S."/>
            <person name="Banfield J.F."/>
        </authorList>
    </citation>
    <scope>NUCLEOTIDE SEQUENCE [LARGE SCALE GENOMIC DNA]</scope>
</reference>
<dbReference type="AlphaFoldDB" id="A0A1F6BE24"/>
<dbReference type="InterPro" id="IPR036938">
    <property type="entry name" value="PAP2/HPO_sf"/>
</dbReference>
<feature type="transmembrane region" description="Helical" evidence="1">
    <location>
        <begin position="140"/>
        <end position="161"/>
    </location>
</feature>
<feature type="transmembrane region" description="Helical" evidence="1">
    <location>
        <begin position="67"/>
        <end position="86"/>
    </location>
</feature>
<evidence type="ECO:0000256" key="1">
    <source>
        <dbReference type="SAM" id="Phobius"/>
    </source>
</evidence>
<keyword evidence="1" id="KW-0472">Membrane</keyword>
<dbReference type="Gene3D" id="1.20.144.10">
    <property type="entry name" value="Phosphatidic acid phosphatase type 2/haloperoxidase"/>
    <property type="match status" value="1"/>
</dbReference>
<organism evidence="3 4">
    <name type="scientific">Candidatus Gottesmanbacteria bacterium RIFOXYB1_FULL_47_11</name>
    <dbReference type="NCBI Taxonomy" id="1798401"/>
    <lineage>
        <taxon>Bacteria</taxon>
        <taxon>Candidatus Gottesmaniibacteriota</taxon>
    </lineage>
</organism>
<dbReference type="STRING" id="1798401.A2363_01345"/>
<keyword evidence="1" id="KW-0812">Transmembrane</keyword>
<name>A0A1F6BE24_9BACT</name>
<dbReference type="PANTHER" id="PTHR14969:SF13">
    <property type="entry name" value="AT30094P"/>
    <property type="match status" value="1"/>
</dbReference>
<dbReference type="InterPro" id="IPR000326">
    <property type="entry name" value="PAP2/HPO"/>
</dbReference>
<dbReference type="SUPFAM" id="SSF48317">
    <property type="entry name" value="Acid phosphatase/Vanadium-dependent haloperoxidase"/>
    <property type="match status" value="1"/>
</dbReference>
<proteinExistence type="predicted"/>
<feature type="domain" description="Phosphatidic acid phosphatase type 2/haloperoxidase" evidence="2">
    <location>
        <begin position="93"/>
        <end position="208"/>
    </location>
</feature>
<accession>A0A1F6BE24</accession>
<dbReference type="Proteomes" id="UP000176186">
    <property type="component" value="Unassembled WGS sequence"/>
</dbReference>
<dbReference type="PANTHER" id="PTHR14969">
    <property type="entry name" value="SPHINGOSINE-1-PHOSPHATE PHOSPHOHYDROLASE"/>
    <property type="match status" value="1"/>
</dbReference>
<gene>
    <name evidence="3" type="ORF">A2363_01345</name>
</gene>
<evidence type="ECO:0000259" key="2">
    <source>
        <dbReference type="SMART" id="SM00014"/>
    </source>
</evidence>
<feature type="transmembrane region" description="Helical" evidence="1">
    <location>
        <begin position="197"/>
        <end position="215"/>
    </location>
</feature>
<protein>
    <recommendedName>
        <fullName evidence="2">Phosphatidic acid phosphatase type 2/haloperoxidase domain-containing protein</fullName>
    </recommendedName>
</protein>
<dbReference type="EMBL" id="MFKE01000018">
    <property type="protein sequence ID" value="OGG35128.1"/>
    <property type="molecule type" value="Genomic_DNA"/>
</dbReference>
<feature type="transmembrane region" description="Helical" evidence="1">
    <location>
        <begin position="166"/>
        <end position="185"/>
    </location>
</feature>
<keyword evidence="1" id="KW-1133">Transmembrane helix</keyword>
<dbReference type="SMART" id="SM00014">
    <property type="entry name" value="acidPPc"/>
    <property type="match status" value="1"/>
</dbReference>
<evidence type="ECO:0000313" key="3">
    <source>
        <dbReference type="EMBL" id="OGG35128.1"/>
    </source>
</evidence>